<accession>A0ABR7F2I8</accession>
<sequence length="273" mass="31558">MKKKIVIALVTIILLILASNIVIHTHLNKSLFQFFFSNNANQESIVKKILTQGNQKIEIDNYIISLEESLCEKNTQLGYLVFSICDKNGNKVESNINDYNKTIKSFGKDGRFIFEYEASGTFNKYAEYANNKLFVYASFDISTNDLENIDLNNCIKIIDTKEKVNNEYRQYTFDLKFSDNCRKYKYNDNILYVSPLGLRLLTNNEMTDLNVVIKGENDNIIKSLSNNDNMFSKSGCKFNGTTKVQYTNQFDDLIDLGMIRNVYINEEELVEIK</sequence>
<evidence type="ECO:0000313" key="1">
    <source>
        <dbReference type="EMBL" id="MBC5667826.1"/>
    </source>
</evidence>
<dbReference type="EMBL" id="JACOOZ010000004">
    <property type="protein sequence ID" value="MBC5667826.1"/>
    <property type="molecule type" value="Genomic_DNA"/>
</dbReference>
<organism evidence="1 2">
    <name type="scientific">Eubacterium segne</name>
    <dbReference type="NCBI Taxonomy" id="2763045"/>
    <lineage>
        <taxon>Bacteria</taxon>
        <taxon>Bacillati</taxon>
        <taxon>Bacillota</taxon>
        <taxon>Clostridia</taxon>
        <taxon>Eubacteriales</taxon>
        <taxon>Eubacteriaceae</taxon>
        <taxon>Eubacterium</taxon>
    </lineage>
</organism>
<name>A0ABR7F2I8_9FIRM</name>
<comment type="caution">
    <text evidence="1">The sequence shown here is derived from an EMBL/GenBank/DDBJ whole genome shotgun (WGS) entry which is preliminary data.</text>
</comment>
<keyword evidence="2" id="KW-1185">Reference proteome</keyword>
<dbReference type="RefSeq" id="WP_186840348.1">
    <property type="nucleotide sequence ID" value="NZ_JACOOZ010000004.1"/>
</dbReference>
<evidence type="ECO:0000313" key="2">
    <source>
        <dbReference type="Proteomes" id="UP000597877"/>
    </source>
</evidence>
<proteinExistence type="predicted"/>
<reference evidence="1 2" key="1">
    <citation type="submission" date="2020-08" db="EMBL/GenBank/DDBJ databases">
        <title>Genome public.</title>
        <authorList>
            <person name="Liu C."/>
            <person name="Sun Q."/>
        </authorList>
    </citation>
    <scope>NUCLEOTIDE SEQUENCE [LARGE SCALE GENOMIC DNA]</scope>
    <source>
        <strain evidence="1 2">BX4</strain>
    </source>
</reference>
<gene>
    <name evidence="1" type="ORF">H8S00_07520</name>
</gene>
<protein>
    <submittedName>
        <fullName evidence="1">Uncharacterized protein</fullName>
    </submittedName>
</protein>
<dbReference type="Proteomes" id="UP000597877">
    <property type="component" value="Unassembled WGS sequence"/>
</dbReference>